<dbReference type="eggNOG" id="COG4733">
    <property type="taxonomic scope" value="Bacteria"/>
</dbReference>
<dbReference type="SUPFAM" id="SSF49265">
    <property type="entry name" value="Fibronectin type III"/>
    <property type="match status" value="2"/>
</dbReference>
<dbReference type="InterPro" id="IPR013783">
    <property type="entry name" value="Ig-like_fold"/>
</dbReference>
<gene>
    <name evidence="2" type="ORF">ALO_01684</name>
</gene>
<evidence type="ECO:0000313" key="2">
    <source>
        <dbReference type="EMBL" id="EGO65729.1"/>
    </source>
</evidence>
<dbReference type="InterPro" id="IPR003961">
    <property type="entry name" value="FN3_dom"/>
</dbReference>
<dbReference type="PROSITE" id="PS50853">
    <property type="entry name" value="FN3"/>
    <property type="match status" value="1"/>
</dbReference>
<dbReference type="InterPro" id="IPR036116">
    <property type="entry name" value="FN3_sf"/>
</dbReference>
<dbReference type="Proteomes" id="UP000003240">
    <property type="component" value="Unassembled WGS sequence"/>
</dbReference>
<proteinExistence type="predicted"/>
<evidence type="ECO:0000259" key="1">
    <source>
        <dbReference type="PROSITE" id="PS50853"/>
    </source>
</evidence>
<protein>
    <submittedName>
        <fullName evidence="2">Fibronectin type III domain-containing protein</fullName>
    </submittedName>
</protein>
<dbReference type="CDD" id="cd00063">
    <property type="entry name" value="FN3"/>
    <property type="match status" value="1"/>
</dbReference>
<sequence length="643" mass="69103">MQLDREVTLVPGRSYAVAVQITNPAAATADAVQTIVTVNVQGVAEEVTTDSVTLIQPLTTVPQQWDLYSFGETNKVVKPFRVLSISRDQDLRRKITCLEYIEAIYNEASDIPEIPYSQLETTIEVSSVSVAEETFRQKDGTTVSNLNISWLIPRNKLVRGYKIFYSTDEGQTWHEWGAAGMTALSASIPGVRTQTTYLVKVCAVSYAGVVSPGVTAHPVYVTGKDVPPSDVAGLKVTLDPADLSKVHLSWLPVSDVDLAGYRIREGTAIIENLVQMTAYTYTAAADRLHSFRVTAVDNSGNESATPATANITPAVYPAVPTGFTALQNGDHVQLRWNKNSASDIAGYEIRQGSLFNNGSLVQTGITGGDLIVPVNTETTYRYHIKAINNAGRYSEDVATAEVTIYGLTPKNVILTFDEMMLQSGTHTNTEFGLSQYTCLTFPGLCSDYPTVQCNQVGGSVVLKLQDGQVTGEYLAARKDLGDSIKVNLAADFISTALLSAGNSAALWFRHSRDGETFEDWKAFAPVALTTRCLDFKVILESMDQTNSPIEVGVFNLAVDVDDVEKTGSAIIPAGGTTVHYGHTFLGGQGPDNMPVFTPMAMGAGVRAEVISAGLTSAEVKVVNALTGTDVPGTITYRVKGYGG</sequence>
<name>F7NE74_9FIRM</name>
<keyword evidence="3" id="KW-1185">Reference proteome</keyword>
<comment type="caution">
    <text evidence="2">The sequence shown here is derived from an EMBL/GenBank/DDBJ whole genome shotgun (WGS) entry which is preliminary data.</text>
</comment>
<dbReference type="SMART" id="SM00060">
    <property type="entry name" value="FN3"/>
    <property type="match status" value="3"/>
</dbReference>
<dbReference type="EMBL" id="AFGF01000015">
    <property type="protein sequence ID" value="EGO65729.1"/>
    <property type="molecule type" value="Genomic_DNA"/>
</dbReference>
<reference evidence="2 3" key="1">
    <citation type="journal article" date="2011" name="EMBO J.">
        <title>Structural diversity of bacterial flagellar motors.</title>
        <authorList>
            <person name="Chen S."/>
            <person name="Beeby M."/>
            <person name="Murphy G.E."/>
            <person name="Leadbetter J.R."/>
            <person name="Hendrixson D.R."/>
            <person name="Briegel A."/>
            <person name="Li Z."/>
            <person name="Shi J."/>
            <person name="Tocheva E.I."/>
            <person name="Muller A."/>
            <person name="Dobro M.J."/>
            <person name="Jensen G.J."/>
        </authorList>
    </citation>
    <scope>NUCLEOTIDE SEQUENCE [LARGE SCALE GENOMIC DNA]</scope>
    <source>
        <strain evidence="2 3">DSM 6540</strain>
    </source>
</reference>
<dbReference type="AlphaFoldDB" id="F7NE74"/>
<accession>F7NE74</accession>
<dbReference type="Gene3D" id="2.60.40.10">
    <property type="entry name" value="Immunoglobulins"/>
    <property type="match status" value="3"/>
</dbReference>
<dbReference type="STRING" id="1009370.ALO_01684"/>
<organism evidence="2 3">
    <name type="scientific">Acetonema longum DSM 6540</name>
    <dbReference type="NCBI Taxonomy" id="1009370"/>
    <lineage>
        <taxon>Bacteria</taxon>
        <taxon>Bacillati</taxon>
        <taxon>Bacillota</taxon>
        <taxon>Negativicutes</taxon>
        <taxon>Acetonemataceae</taxon>
        <taxon>Acetonema</taxon>
    </lineage>
</organism>
<feature type="domain" description="Fibronectin type-III" evidence="1">
    <location>
        <begin position="131"/>
        <end position="225"/>
    </location>
</feature>
<dbReference type="OrthoDB" id="1681440at2"/>
<evidence type="ECO:0000313" key="3">
    <source>
        <dbReference type="Proteomes" id="UP000003240"/>
    </source>
</evidence>